<sequence length="251" mass="26087">MTASEQKVAVVTGAAKGIGLASCERLAAAGFAVVMVDLDAGELQEAAAALTVAGHTVMVSAGDVSSFAGVQAQWAEILARFGRVDALVNNAGIAQPKALLEITEEEFDRTISINLKGYFNWCKAVAQTMIDQQYGRIVNISSVSANTGAAPSAVSKFAYCAAKAGVLGLTRGLAKELAPHVTVNAICPGSIMTALTEKLIMSNRAMIESSIPMGRIGTPLDVAVVVEFLITVEPSFITGEIIDVDGGQWVN</sequence>
<evidence type="ECO:0000256" key="1">
    <source>
        <dbReference type="ARBA" id="ARBA00006484"/>
    </source>
</evidence>
<dbReference type="EMBL" id="CP043046">
    <property type="protein sequence ID" value="QEI05797.1"/>
    <property type="molecule type" value="Genomic_DNA"/>
</dbReference>
<evidence type="ECO:0000313" key="6">
    <source>
        <dbReference type="Proteomes" id="UP000325161"/>
    </source>
</evidence>
<dbReference type="InterPro" id="IPR002347">
    <property type="entry name" value="SDR_fam"/>
</dbReference>
<dbReference type="NCBIfam" id="NF005559">
    <property type="entry name" value="PRK07231.1"/>
    <property type="match status" value="1"/>
</dbReference>
<name>A0A5C0AZD8_9BURK</name>
<evidence type="ECO:0000259" key="4">
    <source>
        <dbReference type="SMART" id="SM00822"/>
    </source>
</evidence>
<gene>
    <name evidence="5" type="ORF">FXN63_08000</name>
</gene>
<keyword evidence="6" id="KW-1185">Reference proteome</keyword>
<organism evidence="5 6">
    <name type="scientific">Pigmentiphaga aceris</name>
    <dbReference type="NCBI Taxonomy" id="1940612"/>
    <lineage>
        <taxon>Bacteria</taxon>
        <taxon>Pseudomonadati</taxon>
        <taxon>Pseudomonadota</taxon>
        <taxon>Betaproteobacteria</taxon>
        <taxon>Burkholderiales</taxon>
        <taxon>Alcaligenaceae</taxon>
        <taxon>Pigmentiphaga</taxon>
    </lineage>
</organism>
<dbReference type="SMART" id="SM00822">
    <property type="entry name" value="PKS_KR"/>
    <property type="match status" value="1"/>
</dbReference>
<accession>A0A5C0AZD8</accession>
<feature type="domain" description="Ketoreductase" evidence="4">
    <location>
        <begin position="7"/>
        <end position="195"/>
    </location>
</feature>
<reference evidence="5 6" key="1">
    <citation type="submission" date="2019-08" db="EMBL/GenBank/DDBJ databases">
        <title>Amphibian skin-associated Pigmentiphaga: genome sequence and occurrence across geography and hosts.</title>
        <authorList>
            <person name="Bletz M.C."/>
            <person name="Bunk B."/>
            <person name="Sproeer C."/>
            <person name="Biwer P."/>
            <person name="Reiter S."/>
            <person name="Rabemananjara F.C.E."/>
            <person name="Schulz S."/>
            <person name="Overmann J."/>
            <person name="Vences M."/>
        </authorList>
    </citation>
    <scope>NUCLEOTIDE SEQUENCE [LARGE SCALE GENOMIC DNA]</scope>
    <source>
        <strain evidence="5 6">Mada1488</strain>
    </source>
</reference>
<dbReference type="PANTHER" id="PTHR42760:SF133">
    <property type="entry name" value="3-OXOACYL-[ACYL-CARRIER-PROTEIN] REDUCTASE"/>
    <property type="match status" value="1"/>
</dbReference>
<dbReference type="GO" id="GO:0048038">
    <property type="term" value="F:quinone binding"/>
    <property type="evidence" value="ECO:0007669"/>
    <property type="project" value="TreeGrafter"/>
</dbReference>
<dbReference type="OrthoDB" id="8557335at2"/>
<proteinExistence type="inferred from homology"/>
<dbReference type="PROSITE" id="PS00061">
    <property type="entry name" value="ADH_SHORT"/>
    <property type="match status" value="1"/>
</dbReference>
<dbReference type="InterPro" id="IPR057326">
    <property type="entry name" value="KR_dom"/>
</dbReference>
<protein>
    <submittedName>
        <fullName evidence="5">SDR family oxidoreductase</fullName>
    </submittedName>
</protein>
<evidence type="ECO:0000256" key="2">
    <source>
        <dbReference type="ARBA" id="ARBA00023002"/>
    </source>
</evidence>
<dbReference type="InterPro" id="IPR036291">
    <property type="entry name" value="NAD(P)-bd_dom_sf"/>
</dbReference>
<dbReference type="SUPFAM" id="SSF51735">
    <property type="entry name" value="NAD(P)-binding Rossmann-fold domains"/>
    <property type="match status" value="1"/>
</dbReference>
<dbReference type="Proteomes" id="UP000325161">
    <property type="component" value="Chromosome"/>
</dbReference>
<dbReference type="PRINTS" id="PR00080">
    <property type="entry name" value="SDRFAMILY"/>
</dbReference>
<dbReference type="Pfam" id="PF00106">
    <property type="entry name" value="adh_short"/>
    <property type="match status" value="1"/>
</dbReference>
<dbReference type="RefSeq" id="WP_148814180.1">
    <property type="nucleotide sequence ID" value="NZ_CP043046.1"/>
</dbReference>
<dbReference type="GO" id="GO:0006633">
    <property type="term" value="P:fatty acid biosynthetic process"/>
    <property type="evidence" value="ECO:0007669"/>
    <property type="project" value="TreeGrafter"/>
</dbReference>
<keyword evidence="2" id="KW-0560">Oxidoreductase</keyword>
<dbReference type="PANTHER" id="PTHR42760">
    <property type="entry name" value="SHORT-CHAIN DEHYDROGENASES/REDUCTASES FAMILY MEMBER"/>
    <property type="match status" value="1"/>
</dbReference>
<dbReference type="KEGG" id="pacr:FXN63_08000"/>
<evidence type="ECO:0000313" key="5">
    <source>
        <dbReference type="EMBL" id="QEI05797.1"/>
    </source>
</evidence>
<dbReference type="FunFam" id="3.40.50.720:FF:000173">
    <property type="entry name" value="3-oxoacyl-[acyl-carrier protein] reductase"/>
    <property type="match status" value="1"/>
</dbReference>
<dbReference type="PRINTS" id="PR00081">
    <property type="entry name" value="GDHRDH"/>
</dbReference>
<evidence type="ECO:0000256" key="3">
    <source>
        <dbReference type="RuleBase" id="RU000363"/>
    </source>
</evidence>
<dbReference type="Gene3D" id="3.40.50.720">
    <property type="entry name" value="NAD(P)-binding Rossmann-like Domain"/>
    <property type="match status" value="1"/>
</dbReference>
<comment type="similarity">
    <text evidence="1 3">Belongs to the short-chain dehydrogenases/reductases (SDR) family.</text>
</comment>
<dbReference type="GO" id="GO:0016616">
    <property type="term" value="F:oxidoreductase activity, acting on the CH-OH group of donors, NAD or NADP as acceptor"/>
    <property type="evidence" value="ECO:0007669"/>
    <property type="project" value="TreeGrafter"/>
</dbReference>
<dbReference type="AlphaFoldDB" id="A0A5C0AZD8"/>
<dbReference type="InterPro" id="IPR020904">
    <property type="entry name" value="Sc_DH/Rdtase_CS"/>
</dbReference>